<evidence type="ECO:0000313" key="2">
    <source>
        <dbReference type="Proteomes" id="UP001169066"/>
    </source>
</evidence>
<evidence type="ECO:0000313" key="1">
    <source>
        <dbReference type="EMBL" id="MDM5263490.1"/>
    </source>
</evidence>
<reference evidence="1" key="1">
    <citation type="submission" date="2023-01" db="EMBL/GenBank/DDBJ databases">
        <title>Sulfurovum sp. XTW-4 genome assembly.</title>
        <authorList>
            <person name="Wang J."/>
        </authorList>
    </citation>
    <scope>NUCLEOTIDE SEQUENCE</scope>
    <source>
        <strain evidence="1">XTW-4</strain>
    </source>
</reference>
<dbReference type="Proteomes" id="UP001169066">
    <property type="component" value="Unassembled WGS sequence"/>
</dbReference>
<accession>A0ABT7QQV8</accession>
<dbReference type="EMBL" id="JAQIBC010000002">
    <property type="protein sequence ID" value="MDM5263490.1"/>
    <property type="molecule type" value="Genomic_DNA"/>
</dbReference>
<organism evidence="1 2">
    <name type="scientific">Sulfurovum xiamenensis</name>
    <dbReference type="NCBI Taxonomy" id="3019066"/>
    <lineage>
        <taxon>Bacteria</taxon>
        <taxon>Pseudomonadati</taxon>
        <taxon>Campylobacterota</taxon>
        <taxon>Epsilonproteobacteria</taxon>
        <taxon>Campylobacterales</taxon>
        <taxon>Sulfurovaceae</taxon>
        <taxon>Sulfurovum</taxon>
    </lineage>
</organism>
<sequence length="163" mass="19457">MLTFERRNKNDLSFHEDEIKLAQKMMDRLRSTLEFLYYLMDRKEGLSFTMILFSSDDLKLENLLDKWKRQTDILYEIDKTNNIYVLLCQSTDMEGGEQFAEILMSNVRMHGGKSSYCVQTEVKTTSYTIQEIIFTMVEKYIDIREEKAFNKVFFTKLGEIEYL</sequence>
<proteinExistence type="predicted"/>
<name>A0ABT7QQV8_9BACT</name>
<gene>
    <name evidence="1" type="ORF">PF327_04705</name>
</gene>
<keyword evidence="2" id="KW-1185">Reference proteome</keyword>
<protein>
    <submittedName>
        <fullName evidence="1">Uncharacterized protein</fullName>
    </submittedName>
</protein>
<dbReference type="RefSeq" id="WP_289401523.1">
    <property type="nucleotide sequence ID" value="NZ_JAQIBC010000002.1"/>
</dbReference>
<comment type="caution">
    <text evidence="1">The sequence shown here is derived from an EMBL/GenBank/DDBJ whole genome shotgun (WGS) entry which is preliminary data.</text>
</comment>